<evidence type="ECO:0000256" key="1">
    <source>
        <dbReference type="SAM" id="MobiDB-lite"/>
    </source>
</evidence>
<feature type="compositionally biased region" description="Basic residues" evidence="1">
    <location>
        <begin position="7"/>
        <end position="29"/>
    </location>
</feature>
<proteinExistence type="predicted"/>
<dbReference type="AlphaFoldDB" id="A0A8S3W4E4"/>
<reference evidence="2" key="1">
    <citation type="submission" date="2021-04" db="EMBL/GenBank/DDBJ databases">
        <authorList>
            <person name="Tunstrom K."/>
        </authorList>
    </citation>
    <scope>NUCLEOTIDE SEQUENCE</scope>
</reference>
<evidence type="ECO:0000313" key="3">
    <source>
        <dbReference type="Proteomes" id="UP000691718"/>
    </source>
</evidence>
<feature type="region of interest" description="Disordered" evidence="1">
    <location>
        <begin position="1"/>
        <end position="66"/>
    </location>
</feature>
<accession>A0A8S3W4E4</accession>
<dbReference type="Proteomes" id="UP000691718">
    <property type="component" value="Unassembled WGS sequence"/>
</dbReference>
<protein>
    <submittedName>
        <fullName evidence="2">(apollo) hypothetical protein</fullName>
    </submittedName>
</protein>
<feature type="compositionally biased region" description="Low complexity" evidence="1">
    <location>
        <begin position="33"/>
        <end position="44"/>
    </location>
</feature>
<evidence type="ECO:0000313" key="2">
    <source>
        <dbReference type="EMBL" id="CAG4940106.1"/>
    </source>
</evidence>
<sequence>MTPRQLRVQRKKWRVNSKRHYERKKKKKAIQQLLLDNSPPNNDNEVLPTDPLTQSAPRPMHNSYLNRLDYGNSNSCQGCLKKDILLRKNEGKVENVNTHKREKIKKKLMFGEILSRSVGEGYKCLRQKNKTKFSNVVMTEKEKLKS</sequence>
<name>A0A8S3W4E4_PARAO</name>
<dbReference type="OrthoDB" id="6932203at2759"/>
<dbReference type="EMBL" id="CAJQZP010000141">
    <property type="protein sequence ID" value="CAG4940106.1"/>
    <property type="molecule type" value="Genomic_DNA"/>
</dbReference>
<organism evidence="2 3">
    <name type="scientific">Parnassius apollo</name>
    <name type="common">Apollo butterfly</name>
    <name type="synonym">Papilio apollo</name>
    <dbReference type="NCBI Taxonomy" id="110799"/>
    <lineage>
        <taxon>Eukaryota</taxon>
        <taxon>Metazoa</taxon>
        <taxon>Ecdysozoa</taxon>
        <taxon>Arthropoda</taxon>
        <taxon>Hexapoda</taxon>
        <taxon>Insecta</taxon>
        <taxon>Pterygota</taxon>
        <taxon>Neoptera</taxon>
        <taxon>Endopterygota</taxon>
        <taxon>Lepidoptera</taxon>
        <taxon>Glossata</taxon>
        <taxon>Ditrysia</taxon>
        <taxon>Papilionoidea</taxon>
        <taxon>Papilionidae</taxon>
        <taxon>Parnassiinae</taxon>
        <taxon>Parnassini</taxon>
        <taxon>Parnassius</taxon>
        <taxon>Parnassius</taxon>
    </lineage>
</organism>
<gene>
    <name evidence="2" type="ORF">PAPOLLO_LOCUS1933</name>
</gene>
<keyword evidence="3" id="KW-1185">Reference proteome</keyword>
<comment type="caution">
    <text evidence="2">The sequence shown here is derived from an EMBL/GenBank/DDBJ whole genome shotgun (WGS) entry which is preliminary data.</text>
</comment>